<evidence type="ECO:0000256" key="7">
    <source>
        <dbReference type="SAM" id="Phobius"/>
    </source>
</evidence>
<evidence type="ECO:0000256" key="1">
    <source>
        <dbReference type="ARBA" id="ARBA00004651"/>
    </source>
</evidence>
<feature type="transmembrane region" description="Helical" evidence="7">
    <location>
        <begin position="338"/>
        <end position="359"/>
    </location>
</feature>
<feature type="transmembrane region" description="Helical" evidence="7">
    <location>
        <begin position="290"/>
        <end position="309"/>
    </location>
</feature>
<reference evidence="10 11" key="1">
    <citation type="journal article" date="2017" name="Front. Microbiol.">
        <title>Labilibaculum manganireducens gen. nov., sp. nov. and Labilibaculum filiforme sp. nov., Novel Bacteroidetes Isolated from Subsurface Sediments of the Baltic Sea.</title>
        <authorList>
            <person name="Vandieken V."/>
            <person name="Marshall I.P."/>
            <person name="Niemann H."/>
            <person name="Engelen B."/>
            <person name="Cypionka H."/>
        </authorList>
    </citation>
    <scope>NUCLEOTIDE SEQUENCE [LARGE SCALE GENOMIC DNA]</scope>
    <source>
        <strain evidence="10 11">59.16B</strain>
    </source>
</reference>
<dbReference type="OrthoDB" id="1109882at2"/>
<dbReference type="GO" id="GO:0022857">
    <property type="term" value="F:transmembrane transporter activity"/>
    <property type="evidence" value="ECO:0007669"/>
    <property type="project" value="TreeGrafter"/>
</dbReference>
<evidence type="ECO:0008006" key="12">
    <source>
        <dbReference type="Google" id="ProtNLM"/>
    </source>
</evidence>
<feature type="transmembrane region" description="Helical" evidence="7">
    <location>
        <begin position="709"/>
        <end position="730"/>
    </location>
</feature>
<gene>
    <name evidence="10" type="ORF">BZG02_05200</name>
</gene>
<dbReference type="InterPro" id="IPR050250">
    <property type="entry name" value="Macrolide_Exporter_MacB"/>
</dbReference>
<dbReference type="EMBL" id="MVDD01000003">
    <property type="protein sequence ID" value="PKQ64220.1"/>
    <property type="molecule type" value="Genomic_DNA"/>
</dbReference>
<keyword evidence="3 7" id="KW-0812">Transmembrane</keyword>
<evidence type="ECO:0000313" key="11">
    <source>
        <dbReference type="Proteomes" id="UP000233535"/>
    </source>
</evidence>
<feature type="transmembrane region" description="Helical" evidence="7">
    <location>
        <begin position="379"/>
        <end position="405"/>
    </location>
</feature>
<protein>
    <recommendedName>
        <fullName evidence="12">ABC3 transporter permease protein domain-containing protein</fullName>
    </recommendedName>
</protein>
<dbReference type="RefSeq" id="WP_101260358.1">
    <property type="nucleotide sequence ID" value="NZ_MVDD01000003.1"/>
</dbReference>
<evidence type="ECO:0000256" key="5">
    <source>
        <dbReference type="ARBA" id="ARBA00023136"/>
    </source>
</evidence>
<dbReference type="InterPro" id="IPR025857">
    <property type="entry name" value="MacB_PCD"/>
</dbReference>
<dbReference type="InterPro" id="IPR003838">
    <property type="entry name" value="ABC3_permease_C"/>
</dbReference>
<organism evidence="10 11">
    <name type="scientific">Labilibaculum filiforme</name>
    <dbReference type="NCBI Taxonomy" id="1940526"/>
    <lineage>
        <taxon>Bacteria</taxon>
        <taxon>Pseudomonadati</taxon>
        <taxon>Bacteroidota</taxon>
        <taxon>Bacteroidia</taxon>
        <taxon>Marinilabiliales</taxon>
        <taxon>Marinifilaceae</taxon>
        <taxon>Labilibaculum</taxon>
    </lineage>
</organism>
<evidence type="ECO:0000256" key="3">
    <source>
        <dbReference type="ARBA" id="ARBA00022692"/>
    </source>
</evidence>
<feature type="domain" description="ABC3 transporter permease C-terminal" evidence="8">
    <location>
        <begin position="293"/>
        <end position="399"/>
    </location>
</feature>
<dbReference type="Pfam" id="PF12704">
    <property type="entry name" value="MacB_PCD"/>
    <property type="match status" value="1"/>
</dbReference>
<feature type="transmembrane region" description="Helical" evidence="7">
    <location>
        <begin position="21"/>
        <end position="42"/>
    </location>
</feature>
<sequence>MIKNYIKSALRNLKQNYVFTGINIVGLSIALAASFIIILFVINEFSYNNCHNNRKTVYRVLNYYKGFDRTLTGTPYILASTLKEEFPQIEHAINIRDIKDLTIRHKGEDIQVKDVIGSSSEVFDIFTLPLINGKSTKTLLSDKNSICLSSSLANKIFSGTDAIGKEIVATINKQEHVLTVTAVFEDIPKNSTFRAECLVNDSFSITYFNKKFETINAETSWEENYWQTWVRLIPGSNPSLIDSQFAMLENKYMGENPVYHYTLQNLSDVYLGSEKVINNSIQGNWNSIEIFSAIALLIVLVAMINYIILSTAVSSGQSKEIGIRKTFGAKNNQIKCQLLTESVLLTMIVLPLAIAFMILGLPCAEELFQTNLPIIEANILYYILFYFILTVSIGIISGLYTSVGLSKLTILNVLKNQNLAGRKKSYVRSSLIIFQLVIFCFFVASALVIRAQYQYSLEKNPGFHNKNVLLIDINDSKNYTPFLNEIQANSNVIMASGAYSGLPTYSFMAMMLPHHQDREKKVEVEGMSVDFGFLQTMGISLTEGRYFSTDYGSDLANSCILNEMAVKALGIKDPIGKKIGEQTIVGIVNNFHLHSFRSDIPPLKISLTEKYLKQIAIYYSDRTGKDLIPMLEKSWEKIAPEQAFSYSTVEEIIEGMYSEEKSRFSLVSIFAFFTMLIASFGLFGLTLFIAKTRTKEIGIKKVLGCSDTIIILSFLRINILYVAIASFISIPITFYAMTEWLSEYSVRTEIHWWIFALSFLFAGIVVTTTVFIHAYRVSKLNPIESLRYE</sequence>
<proteinExistence type="inferred from homology"/>
<comment type="similarity">
    <text evidence="6">Belongs to the ABC-4 integral membrane protein family.</text>
</comment>
<name>A0A2N3I1P4_9BACT</name>
<dbReference type="GO" id="GO:0005886">
    <property type="term" value="C:plasma membrane"/>
    <property type="evidence" value="ECO:0007669"/>
    <property type="project" value="UniProtKB-SubCell"/>
</dbReference>
<evidence type="ECO:0000256" key="4">
    <source>
        <dbReference type="ARBA" id="ARBA00022989"/>
    </source>
</evidence>
<dbReference type="Pfam" id="PF02687">
    <property type="entry name" value="FtsX"/>
    <property type="match status" value="2"/>
</dbReference>
<feature type="transmembrane region" description="Helical" evidence="7">
    <location>
        <begin position="666"/>
        <end position="689"/>
    </location>
</feature>
<feature type="domain" description="ABC3 transporter permease C-terminal" evidence="8">
    <location>
        <begin position="669"/>
        <end position="782"/>
    </location>
</feature>
<keyword evidence="4 7" id="KW-1133">Transmembrane helix</keyword>
<feature type="transmembrane region" description="Helical" evidence="7">
    <location>
        <begin position="750"/>
        <end position="772"/>
    </location>
</feature>
<dbReference type="AlphaFoldDB" id="A0A2N3I1P4"/>
<dbReference type="PANTHER" id="PTHR30572">
    <property type="entry name" value="MEMBRANE COMPONENT OF TRANSPORTER-RELATED"/>
    <property type="match status" value="1"/>
</dbReference>
<evidence type="ECO:0000256" key="2">
    <source>
        <dbReference type="ARBA" id="ARBA00022475"/>
    </source>
</evidence>
<evidence type="ECO:0000259" key="8">
    <source>
        <dbReference type="Pfam" id="PF02687"/>
    </source>
</evidence>
<keyword evidence="11" id="KW-1185">Reference proteome</keyword>
<comment type="subcellular location">
    <subcellularLocation>
        <location evidence="1">Cell membrane</location>
        <topology evidence="1">Multi-pass membrane protein</topology>
    </subcellularLocation>
</comment>
<evidence type="ECO:0000313" key="10">
    <source>
        <dbReference type="EMBL" id="PKQ64220.1"/>
    </source>
</evidence>
<accession>A0A2N3I1P4</accession>
<keyword evidence="2" id="KW-1003">Cell membrane</keyword>
<dbReference type="PANTHER" id="PTHR30572:SF4">
    <property type="entry name" value="ABC TRANSPORTER PERMEASE YTRF"/>
    <property type="match status" value="1"/>
</dbReference>
<evidence type="ECO:0000259" key="9">
    <source>
        <dbReference type="Pfam" id="PF12704"/>
    </source>
</evidence>
<feature type="transmembrane region" description="Helical" evidence="7">
    <location>
        <begin position="426"/>
        <end position="449"/>
    </location>
</feature>
<evidence type="ECO:0000256" key="6">
    <source>
        <dbReference type="ARBA" id="ARBA00038076"/>
    </source>
</evidence>
<feature type="domain" description="MacB-like periplasmic core" evidence="9">
    <location>
        <begin position="20"/>
        <end position="240"/>
    </location>
</feature>
<comment type="caution">
    <text evidence="10">The sequence shown here is derived from an EMBL/GenBank/DDBJ whole genome shotgun (WGS) entry which is preliminary data.</text>
</comment>
<keyword evidence="5 7" id="KW-0472">Membrane</keyword>
<dbReference type="Proteomes" id="UP000233535">
    <property type="component" value="Unassembled WGS sequence"/>
</dbReference>